<evidence type="ECO:0000313" key="3">
    <source>
        <dbReference type="Proteomes" id="UP000002213"/>
    </source>
</evidence>
<dbReference type="AlphaFoldDB" id="C6WCY4"/>
<evidence type="ECO:0000256" key="1">
    <source>
        <dbReference type="SAM" id="MobiDB-lite"/>
    </source>
</evidence>
<feature type="compositionally biased region" description="Polar residues" evidence="1">
    <location>
        <begin position="243"/>
        <end position="253"/>
    </location>
</feature>
<dbReference type="Proteomes" id="UP000002213">
    <property type="component" value="Chromosome"/>
</dbReference>
<protein>
    <submittedName>
        <fullName evidence="2">Uncharacterized protein</fullName>
    </submittedName>
</protein>
<feature type="compositionally biased region" description="Basic and acidic residues" evidence="1">
    <location>
        <begin position="268"/>
        <end position="283"/>
    </location>
</feature>
<dbReference type="STRING" id="446462.Amir_3720"/>
<accession>C6WCY4</accession>
<dbReference type="KEGG" id="ami:Amir_3720"/>
<keyword evidence="3" id="KW-1185">Reference proteome</keyword>
<organism evidence="2 3">
    <name type="scientific">Actinosynnema mirum (strain ATCC 29888 / DSM 43827 / JCM 3225 / NBRC 14064 / NCIMB 13271 / NRRL B-12336 / IMRU 3971 / 101)</name>
    <dbReference type="NCBI Taxonomy" id="446462"/>
    <lineage>
        <taxon>Bacteria</taxon>
        <taxon>Bacillati</taxon>
        <taxon>Actinomycetota</taxon>
        <taxon>Actinomycetes</taxon>
        <taxon>Pseudonocardiales</taxon>
        <taxon>Pseudonocardiaceae</taxon>
        <taxon>Actinosynnema</taxon>
    </lineage>
</organism>
<feature type="region of interest" description="Disordered" evidence="1">
    <location>
        <begin position="238"/>
        <end position="283"/>
    </location>
</feature>
<dbReference type="EMBL" id="CP001630">
    <property type="protein sequence ID" value="ACU37603.1"/>
    <property type="molecule type" value="Genomic_DNA"/>
</dbReference>
<dbReference type="HOGENOM" id="CLU_062798_0_0_11"/>
<sequence>MLEADVESFSGRKAVEYPKIAQAIPKILEAAFERCGLSGVWDAQQARETAGDSYAAVFPTAFLPHLLNPFLGALQDELDDREQIGAKPAGLRMRVSVTVGPITDAGPNATGTGAARVELNRLLNCRPVRDALINSGPSTRVAAVVSARAYEDAVLSGYSKEDEDLYQQVEVENKNYRRIAYLRVPRLSWDALGKGVPLAELPESAATEVPKSAVGARHSTNIANGSTADTLLQIGFNEGGVNTGQQHTYNTGRDSYHHSGSGPQFNRGDVKRYEDRRGERREP</sequence>
<name>C6WCY4_ACTMD</name>
<reference evidence="2 3" key="1">
    <citation type="journal article" date="2009" name="Stand. Genomic Sci.">
        <title>Complete genome sequence of Actinosynnema mirum type strain (101).</title>
        <authorList>
            <person name="Land M."/>
            <person name="Lapidus A."/>
            <person name="Mayilraj S."/>
            <person name="Chen F."/>
            <person name="Copeland A."/>
            <person name="Del Rio T.G."/>
            <person name="Nolan M."/>
            <person name="Lucas S."/>
            <person name="Tice H."/>
            <person name="Cheng J.F."/>
            <person name="Chertkov O."/>
            <person name="Bruce D."/>
            <person name="Goodwin L."/>
            <person name="Pitluck S."/>
            <person name="Rohde M."/>
            <person name="Goker M."/>
            <person name="Pati A."/>
            <person name="Ivanova N."/>
            <person name="Mavromatis K."/>
            <person name="Chen A."/>
            <person name="Palaniappan K."/>
            <person name="Hauser L."/>
            <person name="Chang Y.J."/>
            <person name="Jeffries C.C."/>
            <person name="Brettin T."/>
            <person name="Detter J.C."/>
            <person name="Han C."/>
            <person name="Chain P."/>
            <person name="Tindall B.J."/>
            <person name="Bristow J."/>
            <person name="Eisen J.A."/>
            <person name="Markowitz V."/>
            <person name="Hugenholtz P."/>
            <person name="Kyrpides N.C."/>
            <person name="Klenk H.P."/>
        </authorList>
    </citation>
    <scope>NUCLEOTIDE SEQUENCE [LARGE SCALE GENOMIC DNA]</scope>
    <source>
        <strain evidence="3">ATCC 29888 / DSM 43827 / JCM 3225 / NBRC 14064 / NCIMB 13271 / NRRL B-12336 / IMRU 3971 / 101</strain>
    </source>
</reference>
<evidence type="ECO:0000313" key="2">
    <source>
        <dbReference type="EMBL" id="ACU37603.1"/>
    </source>
</evidence>
<gene>
    <name evidence="2" type="ordered locus">Amir_3720</name>
</gene>
<dbReference type="eggNOG" id="COG2114">
    <property type="taxonomic scope" value="Bacteria"/>
</dbReference>
<proteinExistence type="predicted"/>